<feature type="transmembrane region" description="Helical" evidence="6">
    <location>
        <begin position="50"/>
        <end position="74"/>
    </location>
</feature>
<dbReference type="Pfam" id="PF02690">
    <property type="entry name" value="Na_Pi_cotrans"/>
    <property type="match status" value="1"/>
</dbReference>
<keyword evidence="9" id="KW-1185">Reference proteome</keyword>
<gene>
    <name evidence="8" type="ORF">LKD36_05085</name>
</gene>
<dbReference type="NCBIfam" id="TIGR00704">
    <property type="entry name" value="NaPi_cotrn_rel"/>
    <property type="match status" value="1"/>
</dbReference>
<evidence type="ECO:0000256" key="3">
    <source>
        <dbReference type="ARBA" id="ARBA00022692"/>
    </source>
</evidence>
<keyword evidence="5 6" id="KW-0472">Membrane</keyword>
<evidence type="ECO:0000256" key="5">
    <source>
        <dbReference type="ARBA" id="ARBA00023136"/>
    </source>
</evidence>
<feature type="transmembrane region" description="Helical" evidence="6">
    <location>
        <begin position="242"/>
        <end position="269"/>
    </location>
</feature>
<dbReference type="EMBL" id="JAJEPS010000003">
    <property type="protein sequence ID" value="MCC2125550.1"/>
    <property type="molecule type" value="Genomic_DNA"/>
</dbReference>
<dbReference type="Gene3D" id="1.20.58.220">
    <property type="entry name" value="Phosphate transport system protein phou homolog 2, domain 2"/>
    <property type="match status" value="1"/>
</dbReference>
<dbReference type="PANTHER" id="PTHR10010">
    <property type="entry name" value="SOLUTE CARRIER FAMILY 34 SODIUM PHOSPHATE , MEMBER 2-RELATED"/>
    <property type="match status" value="1"/>
</dbReference>
<dbReference type="SUPFAM" id="SSF109755">
    <property type="entry name" value="PhoU-like"/>
    <property type="match status" value="1"/>
</dbReference>
<organism evidence="8 9">
    <name type="scientific">Hominiventricola filiformis</name>
    <dbReference type="NCBI Taxonomy" id="2885352"/>
    <lineage>
        <taxon>Bacteria</taxon>
        <taxon>Bacillati</taxon>
        <taxon>Bacillota</taxon>
        <taxon>Clostridia</taxon>
        <taxon>Lachnospirales</taxon>
        <taxon>Lachnospiraceae</taxon>
        <taxon>Hominiventricola</taxon>
    </lineage>
</organism>
<protein>
    <submittedName>
        <fullName evidence="8">Na/Pi cotransporter family protein</fullName>
    </submittedName>
</protein>
<sequence>MDLSVIVTLMGGLGLFLLGMHQMGDGMEKAAGARMRNILEAVTSNRVMGTLVGILFCAVIQSSSATTVMVVSFVNAGMMNLYQAAGVIFGANIGTTVTSQLVSFNLSAYAPVILFVGVLMTQFVKNDRIKKIGEVILGFGVLFMGLDIMSGSMSNMKDSPLVAEFLSSLTNPFLGVLLGTVITAIIQSSSVTVSILLLMAQQGLMELPICFYIILGCNIGACMSALLASLNGNKNAKRAALIHLFFNIIGTIIIFLILTFAGDLVLYLLQTISGPEPGRCVANAHTLFKISQVIMLLPFTKGIVKLTYLAVPGEDETAEGECELLYIGKKAVFSPTTAVIEAVRELEHMGKLAYENLNRGLDALITLNEDEISKIYEVEKQINFMNHAITNYLVKISQMTLPIDDSKSIGALFHVVNDIERIGDHAENLADSAQTRIKEQIAFSDTALEELREMGSRVNTILKYAMDMFANNTREHLYDIMTLEDSIDEMERELQKHHIERLTQNECSAAAGMVFSDTISGFERVADHATNIAYSMLETPPEDEEESDGSKK</sequence>
<dbReference type="AlphaFoldDB" id="A0AAE3A9B5"/>
<feature type="domain" description="PhoU" evidence="7">
    <location>
        <begin position="451"/>
        <end position="534"/>
    </location>
</feature>
<evidence type="ECO:0000256" key="6">
    <source>
        <dbReference type="SAM" id="Phobius"/>
    </source>
</evidence>
<feature type="transmembrane region" description="Helical" evidence="6">
    <location>
        <begin position="209"/>
        <end position="230"/>
    </location>
</feature>
<evidence type="ECO:0000256" key="2">
    <source>
        <dbReference type="ARBA" id="ARBA00022475"/>
    </source>
</evidence>
<keyword evidence="3 6" id="KW-0812">Transmembrane</keyword>
<accession>A0AAE3A9B5</accession>
<dbReference type="InterPro" id="IPR026022">
    <property type="entry name" value="PhoU_dom"/>
</dbReference>
<dbReference type="NCBIfam" id="NF037997">
    <property type="entry name" value="Na_Pi_symport"/>
    <property type="match status" value="1"/>
</dbReference>
<name>A0AAE3A9B5_9FIRM</name>
<feature type="domain" description="PhoU" evidence="7">
    <location>
        <begin position="346"/>
        <end position="432"/>
    </location>
</feature>
<dbReference type="InterPro" id="IPR003841">
    <property type="entry name" value="Na/Pi_transpt"/>
</dbReference>
<evidence type="ECO:0000256" key="1">
    <source>
        <dbReference type="ARBA" id="ARBA00004651"/>
    </source>
</evidence>
<dbReference type="RefSeq" id="WP_118769262.1">
    <property type="nucleotide sequence ID" value="NZ_JAJEPS010000003.1"/>
</dbReference>
<dbReference type="PANTHER" id="PTHR10010:SF46">
    <property type="entry name" value="SODIUM-DEPENDENT PHOSPHATE TRANSPORT PROTEIN 2B"/>
    <property type="match status" value="1"/>
</dbReference>
<dbReference type="Pfam" id="PF01895">
    <property type="entry name" value="PhoU"/>
    <property type="match status" value="2"/>
</dbReference>
<feature type="transmembrane region" description="Helical" evidence="6">
    <location>
        <begin position="136"/>
        <end position="153"/>
    </location>
</feature>
<dbReference type="GO" id="GO:0005436">
    <property type="term" value="F:sodium:phosphate symporter activity"/>
    <property type="evidence" value="ECO:0007669"/>
    <property type="project" value="InterPro"/>
</dbReference>
<feature type="transmembrane region" description="Helical" evidence="6">
    <location>
        <begin position="108"/>
        <end position="124"/>
    </location>
</feature>
<evidence type="ECO:0000259" key="7">
    <source>
        <dbReference type="Pfam" id="PF01895"/>
    </source>
</evidence>
<dbReference type="GO" id="GO:0005886">
    <property type="term" value="C:plasma membrane"/>
    <property type="evidence" value="ECO:0007669"/>
    <property type="project" value="UniProtKB-SubCell"/>
</dbReference>
<dbReference type="Proteomes" id="UP001198220">
    <property type="component" value="Unassembled WGS sequence"/>
</dbReference>
<feature type="transmembrane region" description="Helical" evidence="6">
    <location>
        <begin position="173"/>
        <end position="197"/>
    </location>
</feature>
<comment type="subcellular location">
    <subcellularLocation>
        <location evidence="1">Cell membrane</location>
        <topology evidence="1">Multi-pass membrane protein</topology>
    </subcellularLocation>
</comment>
<dbReference type="InterPro" id="IPR004633">
    <property type="entry name" value="NaPi_cotrn-rel/YqeW-like"/>
</dbReference>
<evidence type="ECO:0000313" key="9">
    <source>
        <dbReference type="Proteomes" id="UP001198220"/>
    </source>
</evidence>
<reference evidence="8 9" key="1">
    <citation type="submission" date="2021-10" db="EMBL/GenBank/DDBJ databases">
        <title>Anaerobic single-cell dispensing facilitates the cultivation of human gut bacteria.</title>
        <authorList>
            <person name="Afrizal A."/>
        </authorList>
    </citation>
    <scope>NUCLEOTIDE SEQUENCE [LARGE SCALE GENOMIC DNA]</scope>
    <source>
        <strain evidence="8 9">CLA-AA-H276</strain>
    </source>
</reference>
<dbReference type="GO" id="GO:0044341">
    <property type="term" value="P:sodium-dependent phosphate transport"/>
    <property type="evidence" value="ECO:0007669"/>
    <property type="project" value="InterPro"/>
</dbReference>
<keyword evidence="4 6" id="KW-1133">Transmembrane helix</keyword>
<proteinExistence type="predicted"/>
<comment type="caution">
    <text evidence="8">The sequence shown here is derived from an EMBL/GenBank/DDBJ whole genome shotgun (WGS) entry which is preliminary data.</text>
</comment>
<evidence type="ECO:0000313" key="8">
    <source>
        <dbReference type="EMBL" id="MCC2125550.1"/>
    </source>
</evidence>
<keyword evidence="2" id="KW-1003">Cell membrane</keyword>
<evidence type="ECO:0000256" key="4">
    <source>
        <dbReference type="ARBA" id="ARBA00022989"/>
    </source>
</evidence>
<dbReference type="InterPro" id="IPR038078">
    <property type="entry name" value="PhoU-like_sf"/>
</dbReference>